<dbReference type="Proteomes" id="UP000094412">
    <property type="component" value="Unassembled WGS sequence"/>
</dbReference>
<dbReference type="InterPro" id="IPR021251">
    <property type="entry name" value="DUF2793"/>
</dbReference>
<accession>A0A1C2DJ56</accession>
<reference evidence="1 2" key="1">
    <citation type="submission" date="2016-08" db="EMBL/GenBank/DDBJ databases">
        <title>Whole genome sequence of Mesorhizobium sp. strain UASWS1009 isolated from industrial sewage.</title>
        <authorList>
            <person name="Crovadore J."/>
            <person name="Calmin G."/>
            <person name="Chablais R."/>
            <person name="Cochard B."/>
            <person name="Lefort F."/>
        </authorList>
    </citation>
    <scope>NUCLEOTIDE SEQUENCE [LARGE SCALE GENOMIC DNA]</scope>
    <source>
        <strain evidence="1 2">UASWS1009</strain>
    </source>
</reference>
<dbReference type="OrthoDB" id="564699at2"/>
<dbReference type="Pfam" id="PF10983">
    <property type="entry name" value="DUF2793"/>
    <property type="match status" value="1"/>
</dbReference>
<dbReference type="AlphaFoldDB" id="A0A1C2DJ56"/>
<gene>
    <name evidence="1" type="ORF">QV13_20550</name>
</gene>
<dbReference type="RefSeq" id="WP_024925215.1">
    <property type="nucleotide sequence ID" value="NZ_MDEO01000035.1"/>
</dbReference>
<evidence type="ECO:0000313" key="1">
    <source>
        <dbReference type="EMBL" id="OCX14809.1"/>
    </source>
</evidence>
<protein>
    <recommendedName>
        <fullName evidence="3">DUF2793 domain-containing protein</fullName>
    </recommendedName>
</protein>
<sequence length="446" mass="46925">MSEQTKLLELPYILPSQAQKHVIHNEALRRLDAVVQLAVLDRDLAAPPASPQEGDRYLVAVSPTGAWAGKAGMIAAWQDGAWAFLVPRRGWLAWVADETRLLAFDGGVWAAVGEATSLQRLGVNATADVTNRLVVRSEAVLFDNVGAGHQVKVNKAGAGHSATVLFQTGYSGRAEFGLAGDDDWRVKTSADGASWNEALVADKGTGAVRFPAGVEHAATRKPLSGMILTPGGDGQVSILRLSRTRSQDPRQATLSAVAGSVLTLAANDADLFFDTTMRDVSYVRVWNVSKAAAQPAWIKWNPAANQLQVTSAADVAGWVAGEVVQLGDIAGRPGVPAGFTRGYALDISPMLQNQLGAVFRQAAITFRCDVQGIGTRVGVLLSRDTGAGSFFGGNSLSDGAVNTTMHIVPTTQLSPVSNSNLVYVREDGNGANTLGATTISVCGVWV</sequence>
<proteinExistence type="predicted"/>
<dbReference type="STRING" id="1566387.QV13_20550"/>
<evidence type="ECO:0008006" key="3">
    <source>
        <dbReference type="Google" id="ProtNLM"/>
    </source>
</evidence>
<evidence type="ECO:0000313" key="2">
    <source>
        <dbReference type="Proteomes" id="UP000094412"/>
    </source>
</evidence>
<comment type="caution">
    <text evidence="1">The sequence shown here is derived from an EMBL/GenBank/DDBJ whole genome shotgun (WGS) entry which is preliminary data.</text>
</comment>
<organism evidence="1 2">
    <name type="scientific">Mesorhizobium hungaricum</name>
    <dbReference type="NCBI Taxonomy" id="1566387"/>
    <lineage>
        <taxon>Bacteria</taxon>
        <taxon>Pseudomonadati</taxon>
        <taxon>Pseudomonadota</taxon>
        <taxon>Alphaproteobacteria</taxon>
        <taxon>Hyphomicrobiales</taxon>
        <taxon>Phyllobacteriaceae</taxon>
        <taxon>Mesorhizobium</taxon>
    </lineage>
</organism>
<dbReference type="EMBL" id="MDEO01000035">
    <property type="protein sequence ID" value="OCX14809.1"/>
    <property type="molecule type" value="Genomic_DNA"/>
</dbReference>
<name>A0A1C2DJ56_9HYPH</name>
<keyword evidence="2" id="KW-1185">Reference proteome</keyword>